<feature type="domain" description="Integrase catalytic" evidence="1">
    <location>
        <begin position="1"/>
        <end position="85"/>
    </location>
</feature>
<comment type="caution">
    <text evidence="2">The sequence shown here is derived from an EMBL/GenBank/DDBJ whole genome shotgun (WGS) entry which is preliminary data.</text>
</comment>
<dbReference type="GO" id="GO:0015074">
    <property type="term" value="P:DNA integration"/>
    <property type="evidence" value="ECO:0007669"/>
    <property type="project" value="InterPro"/>
</dbReference>
<evidence type="ECO:0000313" key="2">
    <source>
        <dbReference type="EMBL" id="EJK70980.1"/>
    </source>
</evidence>
<dbReference type="OrthoDB" id="7552853at2759"/>
<protein>
    <recommendedName>
        <fullName evidence="1">Integrase catalytic domain-containing protein</fullName>
    </recommendedName>
</protein>
<sequence>MDLIDMTSLEDTTRIGGGELNGYRWILRVVDHFSGYQAARSLFTKTAHEVALNLLPILVQMPDFNILQSDNGGEFFGAVIDMVNT</sequence>
<feature type="non-terminal residue" evidence="2">
    <location>
        <position position="85"/>
    </location>
</feature>
<gene>
    <name evidence="2" type="ORF">THAOC_07618</name>
</gene>
<dbReference type="AlphaFoldDB" id="K0SZV3"/>
<proteinExistence type="predicted"/>
<dbReference type="EMBL" id="AGNL01007793">
    <property type="protein sequence ID" value="EJK70980.1"/>
    <property type="molecule type" value="Genomic_DNA"/>
</dbReference>
<dbReference type="SUPFAM" id="SSF53098">
    <property type="entry name" value="Ribonuclease H-like"/>
    <property type="match status" value="1"/>
</dbReference>
<reference evidence="2 3" key="1">
    <citation type="journal article" date="2012" name="Genome Biol.">
        <title>Genome and low-iron response of an oceanic diatom adapted to chronic iron limitation.</title>
        <authorList>
            <person name="Lommer M."/>
            <person name="Specht M."/>
            <person name="Roy A.S."/>
            <person name="Kraemer L."/>
            <person name="Andreson R."/>
            <person name="Gutowska M.A."/>
            <person name="Wolf J."/>
            <person name="Bergner S.V."/>
            <person name="Schilhabel M.B."/>
            <person name="Klostermeier U.C."/>
            <person name="Beiko R.G."/>
            <person name="Rosenstiel P."/>
            <person name="Hippler M."/>
            <person name="Laroche J."/>
        </authorList>
    </citation>
    <scope>NUCLEOTIDE SEQUENCE [LARGE SCALE GENOMIC DNA]</scope>
    <source>
        <strain evidence="2 3">CCMP1005</strain>
    </source>
</reference>
<dbReference type="GO" id="GO:0003676">
    <property type="term" value="F:nucleic acid binding"/>
    <property type="evidence" value="ECO:0007669"/>
    <property type="project" value="InterPro"/>
</dbReference>
<organism evidence="2 3">
    <name type="scientific">Thalassiosira oceanica</name>
    <name type="common">Marine diatom</name>
    <dbReference type="NCBI Taxonomy" id="159749"/>
    <lineage>
        <taxon>Eukaryota</taxon>
        <taxon>Sar</taxon>
        <taxon>Stramenopiles</taxon>
        <taxon>Ochrophyta</taxon>
        <taxon>Bacillariophyta</taxon>
        <taxon>Coscinodiscophyceae</taxon>
        <taxon>Thalassiosirophycidae</taxon>
        <taxon>Thalassiosirales</taxon>
        <taxon>Thalassiosiraceae</taxon>
        <taxon>Thalassiosira</taxon>
    </lineage>
</organism>
<dbReference type="InterPro" id="IPR001584">
    <property type="entry name" value="Integrase_cat-core"/>
</dbReference>
<dbReference type="PROSITE" id="PS50994">
    <property type="entry name" value="INTEGRASE"/>
    <property type="match status" value="1"/>
</dbReference>
<evidence type="ECO:0000313" key="3">
    <source>
        <dbReference type="Proteomes" id="UP000266841"/>
    </source>
</evidence>
<name>K0SZV3_THAOC</name>
<dbReference type="InterPro" id="IPR012337">
    <property type="entry name" value="RNaseH-like_sf"/>
</dbReference>
<dbReference type="Proteomes" id="UP000266841">
    <property type="component" value="Unassembled WGS sequence"/>
</dbReference>
<accession>K0SZV3</accession>
<dbReference type="InterPro" id="IPR036397">
    <property type="entry name" value="RNaseH_sf"/>
</dbReference>
<evidence type="ECO:0000259" key="1">
    <source>
        <dbReference type="PROSITE" id="PS50994"/>
    </source>
</evidence>
<keyword evidence="3" id="KW-1185">Reference proteome</keyword>
<dbReference type="Gene3D" id="3.30.420.10">
    <property type="entry name" value="Ribonuclease H-like superfamily/Ribonuclease H"/>
    <property type="match status" value="1"/>
</dbReference>